<dbReference type="PANTHER" id="PTHR48081:SF8">
    <property type="entry name" value="ALPHA_BETA HYDROLASE FOLD-3 DOMAIN-CONTAINING PROTEIN-RELATED"/>
    <property type="match status" value="1"/>
</dbReference>
<organism evidence="3 4">
    <name type="scientific">Terricaulis silvestris</name>
    <dbReference type="NCBI Taxonomy" id="2686094"/>
    <lineage>
        <taxon>Bacteria</taxon>
        <taxon>Pseudomonadati</taxon>
        <taxon>Pseudomonadota</taxon>
        <taxon>Alphaproteobacteria</taxon>
        <taxon>Caulobacterales</taxon>
        <taxon>Caulobacteraceae</taxon>
        <taxon>Terricaulis</taxon>
    </lineage>
</organism>
<feature type="domain" description="Alpha/beta hydrolase fold-3" evidence="2">
    <location>
        <begin position="76"/>
        <end position="282"/>
    </location>
</feature>
<dbReference type="AlphaFoldDB" id="A0A6I6MGM1"/>
<evidence type="ECO:0000313" key="3">
    <source>
        <dbReference type="EMBL" id="QGZ93810.1"/>
    </source>
</evidence>
<dbReference type="Gene3D" id="3.40.50.1820">
    <property type="entry name" value="alpha/beta hydrolase"/>
    <property type="match status" value="1"/>
</dbReference>
<dbReference type="EC" id="3.1.1.1" evidence="3"/>
<dbReference type="GO" id="GO:0106435">
    <property type="term" value="F:carboxylesterase activity"/>
    <property type="evidence" value="ECO:0007669"/>
    <property type="project" value="UniProtKB-EC"/>
</dbReference>
<protein>
    <submittedName>
        <fullName evidence="3">Carboxylesterase NlhH</fullName>
        <ecNumber evidence="3">3.1.1.1</ecNumber>
    </submittedName>
</protein>
<dbReference type="KEGG" id="tsv:DSM104635_00623"/>
<reference evidence="4" key="1">
    <citation type="submission" date="2019-12" db="EMBL/GenBank/DDBJ databases">
        <title>Complete genome of Terracaulis silvestris 0127_4.</title>
        <authorList>
            <person name="Vieira S."/>
            <person name="Riedel T."/>
            <person name="Sproer C."/>
            <person name="Pascual J."/>
            <person name="Boedeker C."/>
            <person name="Overmann J."/>
        </authorList>
    </citation>
    <scope>NUCLEOTIDE SEQUENCE [LARGE SCALE GENOMIC DNA]</scope>
    <source>
        <strain evidence="4">0127_4</strain>
    </source>
</reference>
<accession>A0A6I6MGM1</accession>
<name>A0A6I6MGM1_9CAUL</name>
<dbReference type="SUPFAM" id="SSF53474">
    <property type="entry name" value="alpha/beta-Hydrolases"/>
    <property type="match status" value="1"/>
</dbReference>
<keyword evidence="4" id="KW-1185">Reference proteome</keyword>
<dbReference type="InterPro" id="IPR029058">
    <property type="entry name" value="AB_hydrolase_fold"/>
</dbReference>
<dbReference type="Proteomes" id="UP000431269">
    <property type="component" value="Chromosome"/>
</dbReference>
<keyword evidence="1 3" id="KW-0378">Hydrolase</keyword>
<evidence type="ECO:0000256" key="1">
    <source>
        <dbReference type="ARBA" id="ARBA00022801"/>
    </source>
</evidence>
<sequence length="315" mass="33740">MVTPKLDAEFVRLHRMPDPDLAKVKTARRMMAIAARMRGRRRSSEVTFNDQAIEVGARRINVRIYRANGAERPGVLVYFHGGGFIVGDLETEHEVCLNHARDGRCVVVSVDYRLAPEFPFPAAHDDGWEVMNWVRNNGALLNADVARLAVGGGSAGASIAAGLALRARDEGFALSLVLLQQPVVDNLGQHRSAREFNDTPFLKAKHIPMAWDAYFGATTPEGRALTYAAAFAAENVAGLADTLIIAGNCDPARDEAIAYARRLTDAGVNVDLHLFAGAPHGFDLVETAPAARAAIAIRGKALARAIGGAAEARAA</sequence>
<proteinExistence type="predicted"/>
<dbReference type="InterPro" id="IPR050300">
    <property type="entry name" value="GDXG_lipolytic_enzyme"/>
</dbReference>
<gene>
    <name evidence="3" type="primary">nlhH_1</name>
    <name evidence="3" type="ORF">DSM104635_00623</name>
</gene>
<dbReference type="PANTHER" id="PTHR48081">
    <property type="entry name" value="AB HYDROLASE SUPERFAMILY PROTEIN C4A8.06C"/>
    <property type="match status" value="1"/>
</dbReference>
<dbReference type="RefSeq" id="WP_158764801.1">
    <property type="nucleotide sequence ID" value="NZ_CP047045.1"/>
</dbReference>
<evidence type="ECO:0000313" key="4">
    <source>
        <dbReference type="Proteomes" id="UP000431269"/>
    </source>
</evidence>
<dbReference type="InterPro" id="IPR013094">
    <property type="entry name" value="AB_hydrolase_3"/>
</dbReference>
<dbReference type="EMBL" id="CP047045">
    <property type="protein sequence ID" value="QGZ93810.1"/>
    <property type="molecule type" value="Genomic_DNA"/>
</dbReference>
<dbReference type="Pfam" id="PF07859">
    <property type="entry name" value="Abhydrolase_3"/>
    <property type="match status" value="1"/>
</dbReference>
<evidence type="ECO:0000259" key="2">
    <source>
        <dbReference type="Pfam" id="PF07859"/>
    </source>
</evidence>